<sequence>MQITFKMKSLPAHSSGISQNCNSISSQHIFSWSPRSKRLQSQKSPRSHHATQSQGLLRGGHVTYVQPWR</sequence>
<accession>A0A016V877</accession>
<evidence type="ECO:0000313" key="2">
    <source>
        <dbReference type="EMBL" id="EYC23471.1"/>
    </source>
</evidence>
<dbReference type="AlphaFoldDB" id="A0A016V877"/>
<protein>
    <submittedName>
        <fullName evidence="2">Uncharacterized protein</fullName>
    </submittedName>
</protein>
<dbReference type="Proteomes" id="UP000024635">
    <property type="component" value="Unassembled WGS sequence"/>
</dbReference>
<name>A0A016V877_9BILA</name>
<reference evidence="3" key="1">
    <citation type="journal article" date="2015" name="Nat. Genet.">
        <title>The genome and transcriptome of the zoonotic hookworm Ancylostoma ceylanicum identify infection-specific gene families.</title>
        <authorList>
            <person name="Schwarz E.M."/>
            <person name="Hu Y."/>
            <person name="Antoshechkin I."/>
            <person name="Miller M.M."/>
            <person name="Sternberg P.W."/>
            <person name="Aroian R.V."/>
        </authorList>
    </citation>
    <scope>NUCLEOTIDE SEQUENCE</scope>
    <source>
        <strain evidence="3">HY135</strain>
    </source>
</reference>
<feature type="region of interest" description="Disordered" evidence="1">
    <location>
        <begin position="32"/>
        <end position="69"/>
    </location>
</feature>
<feature type="compositionally biased region" description="Basic residues" evidence="1">
    <location>
        <begin position="35"/>
        <end position="49"/>
    </location>
</feature>
<organism evidence="2 3">
    <name type="scientific">Ancylostoma ceylanicum</name>
    <dbReference type="NCBI Taxonomy" id="53326"/>
    <lineage>
        <taxon>Eukaryota</taxon>
        <taxon>Metazoa</taxon>
        <taxon>Ecdysozoa</taxon>
        <taxon>Nematoda</taxon>
        <taxon>Chromadorea</taxon>
        <taxon>Rhabditida</taxon>
        <taxon>Rhabditina</taxon>
        <taxon>Rhabditomorpha</taxon>
        <taxon>Strongyloidea</taxon>
        <taxon>Ancylostomatidae</taxon>
        <taxon>Ancylostomatinae</taxon>
        <taxon>Ancylostoma</taxon>
    </lineage>
</organism>
<keyword evidence="3" id="KW-1185">Reference proteome</keyword>
<comment type="caution">
    <text evidence="2">The sequence shown here is derived from an EMBL/GenBank/DDBJ whole genome shotgun (WGS) entry which is preliminary data.</text>
</comment>
<evidence type="ECO:0000313" key="3">
    <source>
        <dbReference type="Proteomes" id="UP000024635"/>
    </source>
</evidence>
<proteinExistence type="predicted"/>
<evidence type="ECO:0000256" key="1">
    <source>
        <dbReference type="SAM" id="MobiDB-lite"/>
    </source>
</evidence>
<gene>
    <name evidence="2" type="primary">Acey_s0015.g2665</name>
    <name evidence="2" type="ORF">Y032_0015g2665</name>
</gene>
<dbReference type="OrthoDB" id="5834954at2759"/>
<dbReference type="EMBL" id="JARK01001351">
    <property type="protein sequence ID" value="EYC23471.1"/>
    <property type="molecule type" value="Genomic_DNA"/>
</dbReference>